<gene>
    <name evidence="1" type="ORF">CIB95_11925</name>
</gene>
<evidence type="ECO:0000313" key="2">
    <source>
        <dbReference type="Proteomes" id="UP000217083"/>
    </source>
</evidence>
<reference evidence="2" key="1">
    <citation type="submission" date="2017-08" db="EMBL/GenBank/DDBJ databases">
        <authorList>
            <person name="Huang Z."/>
        </authorList>
    </citation>
    <scope>NUCLEOTIDE SEQUENCE [LARGE SCALE GENOMIC DNA]</scope>
    <source>
        <strain evidence="2">SA5d-4</strain>
    </source>
</reference>
<dbReference type="PANTHER" id="PTHR47199">
    <property type="entry name" value="PHOTOSYSTEM II STABILITY/ASSEMBLY FACTOR HCF136, CHLOROPLASTIC"/>
    <property type="match status" value="1"/>
</dbReference>
<dbReference type="PANTHER" id="PTHR47199:SF2">
    <property type="entry name" value="PHOTOSYSTEM II STABILITY_ASSEMBLY FACTOR HCF136, CHLOROPLASTIC"/>
    <property type="match status" value="1"/>
</dbReference>
<proteinExistence type="predicted"/>
<evidence type="ECO:0000313" key="1">
    <source>
        <dbReference type="EMBL" id="OZM56477.1"/>
    </source>
</evidence>
<dbReference type="EMBL" id="NPIA01000006">
    <property type="protein sequence ID" value="OZM56477.1"/>
    <property type="molecule type" value="Genomic_DNA"/>
</dbReference>
<evidence type="ECO:0008006" key="3">
    <source>
        <dbReference type="Google" id="ProtNLM"/>
    </source>
</evidence>
<dbReference type="SUPFAM" id="SSF110296">
    <property type="entry name" value="Oligoxyloglucan reducing end-specific cellobiohydrolase"/>
    <property type="match status" value="1"/>
</dbReference>
<name>A0A263BSY3_9BACI</name>
<protein>
    <recommendedName>
        <fullName evidence="3">Sortilin N-terminal domain-containing protein</fullName>
    </recommendedName>
</protein>
<dbReference type="Proteomes" id="UP000217083">
    <property type="component" value="Unassembled WGS sequence"/>
</dbReference>
<keyword evidence="2" id="KW-1185">Reference proteome</keyword>
<reference evidence="1 2" key="2">
    <citation type="submission" date="2017-09" db="EMBL/GenBank/DDBJ databases">
        <title>Bacillus patelloidae sp. nov., isolated from the intestinal tract of a marine limpet.</title>
        <authorList>
            <person name="Liu R."/>
            <person name="Dong C."/>
            <person name="Shao Z."/>
        </authorList>
    </citation>
    <scope>NUCLEOTIDE SEQUENCE [LARGE SCALE GENOMIC DNA]</scope>
    <source>
        <strain evidence="1 2">SA5d-4</strain>
    </source>
</reference>
<comment type="caution">
    <text evidence="1">The sequence shown here is derived from an EMBL/GenBank/DDBJ whole genome shotgun (WGS) entry which is preliminary data.</text>
</comment>
<dbReference type="AlphaFoldDB" id="A0A263BSY3"/>
<dbReference type="InterPro" id="IPR015943">
    <property type="entry name" value="WD40/YVTN_repeat-like_dom_sf"/>
</dbReference>
<dbReference type="CDD" id="cd15482">
    <property type="entry name" value="Sialidase_non-viral"/>
    <property type="match status" value="1"/>
</dbReference>
<dbReference type="RefSeq" id="WP_094925476.1">
    <property type="nucleotide sequence ID" value="NZ_NPIA01000006.1"/>
</dbReference>
<sequence>MSNVKKIGVFFLFIVLLIISLVACGSSTSINGDLQGGSGLNVDRGNVLDEDAMNIPNVQMMDENVGWSVFNNSIYRTVDGGRIWLDVTPSGITTTSDYVYFHTGNRAFIASNENTHWKIYYTKNGGGSWETGEDIPVAGAFANFSFHSKTEGSLMITKNPGLNYSEVILLTTKNGGKSWSAVIDETKDNSENMLPHSGNKTGIAFKDHKNGWIVGVKSQHKVPWIYKTADGGISWKKQDIPTPKNNKYEGVWTEVPNFFNDKVGMLFVQTYSRDKAFSHFYTTNDGGETWSESGTIENKSDYLMHDFVSSTNGWMSDGKSLYRTEAGLQNWIQIMAVKEIMGETTDSVIVSLEFVSETKGWLIIRGEGNKYILCDTNDGGMTWNFTNPKLMTVREM</sequence>
<dbReference type="Gene3D" id="2.130.10.10">
    <property type="entry name" value="YVTN repeat-like/Quinoprotein amine dehydrogenase"/>
    <property type="match status" value="2"/>
</dbReference>
<organism evidence="1 2">
    <name type="scientific">Lottiidibacillus patelloidae</name>
    <dbReference type="NCBI Taxonomy" id="2670334"/>
    <lineage>
        <taxon>Bacteria</taxon>
        <taxon>Bacillati</taxon>
        <taxon>Bacillota</taxon>
        <taxon>Bacilli</taxon>
        <taxon>Bacillales</taxon>
        <taxon>Bacillaceae</taxon>
        <taxon>Lottiidibacillus</taxon>
    </lineage>
</organism>
<accession>A0A263BSY3</accession>
<dbReference type="PROSITE" id="PS51257">
    <property type="entry name" value="PROKAR_LIPOPROTEIN"/>
    <property type="match status" value="1"/>
</dbReference>